<organism evidence="3 4">
    <name type="scientific">Sulfurospirillum tamanense</name>
    <dbReference type="NCBI Taxonomy" id="2813362"/>
    <lineage>
        <taxon>Bacteria</taxon>
        <taxon>Pseudomonadati</taxon>
        <taxon>Campylobacterota</taxon>
        <taxon>Epsilonproteobacteria</taxon>
        <taxon>Campylobacterales</taxon>
        <taxon>Sulfurospirillaceae</taxon>
        <taxon>Sulfurospirillum</taxon>
    </lineage>
</organism>
<accession>A0ABS2WSX5</accession>
<evidence type="ECO:0000256" key="1">
    <source>
        <dbReference type="SAM" id="Phobius"/>
    </source>
</evidence>
<evidence type="ECO:0000313" key="3">
    <source>
        <dbReference type="EMBL" id="MBN2964767.1"/>
    </source>
</evidence>
<dbReference type="EMBL" id="JAFHKK010000017">
    <property type="protein sequence ID" value="MBN2964767.1"/>
    <property type="molecule type" value="Genomic_DNA"/>
</dbReference>
<dbReference type="Pfam" id="PF09335">
    <property type="entry name" value="VTT_dom"/>
    <property type="match status" value="1"/>
</dbReference>
<comment type="caution">
    <text evidence="3">The sequence shown here is derived from an EMBL/GenBank/DDBJ whole genome shotgun (WGS) entry which is preliminary data.</text>
</comment>
<dbReference type="RefSeq" id="WP_205459317.1">
    <property type="nucleotide sequence ID" value="NZ_JAFHKK010000017.1"/>
</dbReference>
<dbReference type="PANTHER" id="PTHR42709">
    <property type="entry name" value="ALKALINE PHOSPHATASE LIKE PROTEIN"/>
    <property type="match status" value="1"/>
</dbReference>
<keyword evidence="1" id="KW-0472">Membrane</keyword>
<evidence type="ECO:0000259" key="2">
    <source>
        <dbReference type="Pfam" id="PF09335"/>
    </source>
</evidence>
<feature type="transmembrane region" description="Helical" evidence="1">
    <location>
        <begin position="41"/>
        <end position="64"/>
    </location>
</feature>
<reference evidence="3 4" key="3">
    <citation type="submission" date="2021-02" db="EMBL/GenBank/DDBJ databases">
        <authorList>
            <person name="Merkel A.Y."/>
        </authorList>
    </citation>
    <scope>NUCLEOTIDE SEQUENCE [LARGE SCALE GENOMIC DNA]</scope>
    <source>
        <strain evidence="3 4">T05b</strain>
    </source>
</reference>
<proteinExistence type="predicted"/>
<feature type="domain" description="VTT" evidence="2">
    <location>
        <begin position="25"/>
        <end position="142"/>
    </location>
</feature>
<gene>
    <name evidence="3" type="ORF">JWV37_08235</name>
</gene>
<evidence type="ECO:0000313" key="4">
    <source>
        <dbReference type="Proteomes" id="UP000703590"/>
    </source>
</evidence>
<keyword evidence="4" id="KW-1185">Reference proteome</keyword>
<feature type="transmembrane region" description="Helical" evidence="1">
    <location>
        <begin position="12"/>
        <end position="35"/>
    </location>
</feature>
<reference evidence="3 4" key="1">
    <citation type="submission" date="2021-02" db="EMBL/GenBank/DDBJ databases">
        <title>Sulfurospirillum tamanensis sp. nov.</title>
        <authorList>
            <person name="Frolova A."/>
            <person name="Merkel A."/>
            <person name="Slobodkin A."/>
        </authorList>
    </citation>
    <scope>NUCLEOTIDE SEQUENCE [LARGE SCALE GENOMIC DNA]</scope>
    <source>
        <strain evidence="3 4">T05b</strain>
    </source>
</reference>
<keyword evidence="1" id="KW-1133">Transmembrane helix</keyword>
<reference evidence="4" key="2">
    <citation type="submission" date="2021-02" db="EMBL/GenBank/DDBJ databases">
        <title>Sulfurospirillum tamanensis sp. nov.</title>
        <authorList>
            <person name="Merkel A.Y."/>
        </authorList>
    </citation>
    <scope>NUCLEOTIDE SEQUENCE [LARGE SCALE GENOMIC DNA]</scope>
    <source>
        <strain evidence="4">T05b</strain>
    </source>
</reference>
<feature type="transmembrane region" description="Helical" evidence="1">
    <location>
        <begin position="161"/>
        <end position="180"/>
    </location>
</feature>
<dbReference type="InterPro" id="IPR051311">
    <property type="entry name" value="DedA_domain"/>
</dbReference>
<dbReference type="InterPro" id="IPR032816">
    <property type="entry name" value="VTT_dom"/>
</dbReference>
<protein>
    <submittedName>
        <fullName evidence="3">DedA family protein</fullName>
    </submittedName>
</protein>
<dbReference type="PANTHER" id="PTHR42709:SF2">
    <property type="entry name" value="INNER MEMBRANE PROTEIN YOHD"/>
    <property type="match status" value="1"/>
</dbReference>
<sequence>MEGTFIELIRTYGYIILFVWCVLEGETALVIAGVFSHTGDMNLPIALVVGTLGGMAGDLLYFHIGRYNKNYIYKKLNTQRRKFAIAHMLLKKYGRAIIFFQRFMYGLRIVVPMSVGLTRYSRAEFVLINGISSFTWACIFCLPAWYMGDTILGLLTYGQEHWYFAIPMIIAFVGSIFYFFHRVESTILKLRSQR</sequence>
<dbReference type="Proteomes" id="UP000703590">
    <property type="component" value="Unassembled WGS sequence"/>
</dbReference>
<keyword evidence="1" id="KW-0812">Transmembrane</keyword>
<feature type="transmembrane region" description="Helical" evidence="1">
    <location>
        <begin position="125"/>
        <end position="146"/>
    </location>
</feature>
<name>A0ABS2WSX5_9BACT</name>